<feature type="compositionally biased region" description="Basic and acidic residues" evidence="1">
    <location>
        <begin position="111"/>
        <end position="127"/>
    </location>
</feature>
<name>A0A2T3A167_9PEZI</name>
<feature type="region of interest" description="Disordered" evidence="1">
    <location>
        <begin position="1"/>
        <end position="178"/>
    </location>
</feature>
<sequence length="203" mass="21380">MGAGENVTGEELNKGVYYGQGPEHDQNPRSDKSEKIAERALGSDGKAHPPSTSGHDTSRTGNDQRASGSDNKLDRHESPAYSSSKDDKSMGAGENVTGEELNKGVYYGQGPEHDQNPRSDKSEKIAERALGSDGKAHPPSTSGHDSSRTGNDQMASGHKMFAMPGSFPSTGNMSGSGGGKVIHKCHQCGADNDISDYLKKDSS</sequence>
<keyword evidence="3" id="KW-1185">Reference proteome</keyword>
<proteinExistence type="predicted"/>
<accession>A0A2T3A167</accession>
<evidence type="ECO:0000256" key="1">
    <source>
        <dbReference type="SAM" id="MobiDB-lite"/>
    </source>
</evidence>
<feature type="compositionally biased region" description="Polar residues" evidence="1">
    <location>
        <begin position="50"/>
        <end position="70"/>
    </location>
</feature>
<feature type="compositionally biased region" description="Basic and acidic residues" evidence="1">
    <location>
        <begin position="71"/>
        <end position="89"/>
    </location>
</feature>
<evidence type="ECO:0000313" key="3">
    <source>
        <dbReference type="Proteomes" id="UP000241462"/>
    </source>
</evidence>
<dbReference type="InParanoid" id="A0A2T3A167"/>
<reference evidence="2 3" key="1">
    <citation type="journal article" date="2018" name="Mycol. Prog.">
        <title>Coniella lustricola, a new species from submerged detritus.</title>
        <authorList>
            <person name="Raudabaugh D.B."/>
            <person name="Iturriaga T."/>
            <person name="Carver A."/>
            <person name="Mondo S."/>
            <person name="Pangilinan J."/>
            <person name="Lipzen A."/>
            <person name="He G."/>
            <person name="Amirebrahimi M."/>
            <person name="Grigoriev I.V."/>
            <person name="Miller A.N."/>
        </authorList>
    </citation>
    <scope>NUCLEOTIDE SEQUENCE [LARGE SCALE GENOMIC DNA]</scope>
    <source>
        <strain evidence="2 3">B22-T-1</strain>
    </source>
</reference>
<dbReference type="OrthoDB" id="5245695at2759"/>
<feature type="compositionally biased region" description="Basic and acidic residues" evidence="1">
    <location>
        <begin position="22"/>
        <end position="38"/>
    </location>
</feature>
<protein>
    <submittedName>
        <fullName evidence="2">Uncharacterized protein</fullName>
    </submittedName>
</protein>
<dbReference type="EMBL" id="KZ678516">
    <property type="protein sequence ID" value="PSR80908.1"/>
    <property type="molecule type" value="Genomic_DNA"/>
</dbReference>
<dbReference type="Proteomes" id="UP000241462">
    <property type="component" value="Unassembled WGS sequence"/>
</dbReference>
<gene>
    <name evidence="2" type="ORF">BD289DRAFT_439932</name>
</gene>
<dbReference type="AlphaFoldDB" id="A0A2T3A167"/>
<feature type="compositionally biased region" description="Polar residues" evidence="1">
    <location>
        <begin position="139"/>
        <end position="154"/>
    </location>
</feature>
<evidence type="ECO:0000313" key="2">
    <source>
        <dbReference type="EMBL" id="PSR80908.1"/>
    </source>
</evidence>
<organism evidence="2 3">
    <name type="scientific">Coniella lustricola</name>
    <dbReference type="NCBI Taxonomy" id="2025994"/>
    <lineage>
        <taxon>Eukaryota</taxon>
        <taxon>Fungi</taxon>
        <taxon>Dikarya</taxon>
        <taxon>Ascomycota</taxon>
        <taxon>Pezizomycotina</taxon>
        <taxon>Sordariomycetes</taxon>
        <taxon>Sordariomycetidae</taxon>
        <taxon>Diaporthales</taxon>
        <taxon>Schizoparmaceae</taxon>
        <taxon>Coniella</taxon>
    </lineage>
</organism>